<dbReference type="Pfam" id="PF03401">
    <property type="entry name" value="TctC"/>
    <property type="match status" value="1"/>
</dbReference>
<proteinExistence type="inferred from homology"/>
<dbReference type="InterPro" id="IPR042100">
    <property type="entry name" value="Bug_dom1"/>
</dbReference>
<evidence type="ECO:0000313" key="3">
    <source>
        <dbReference type="EMBL" id="SSW69124.1"/>
    </source>
</evidence>
<feature type="signal peptide" evidence="2">
    <location>
        <begin position="1"/>
        <end position="28"/>
    </location>
</feature>
<dbReference type="Gene3D" id="3.40.190.10">
    <property type="entry name" value="Periplasmic binding protein-like II"/>
    <property type="match status" value="1"/>
</dbReference>
<dbReference type="RefSeq" id="WP_129242015.1">
    <property type="nucleotide sequence ID" value="NZ_UFQC01000017.1"/>
</dbReference>
<accession>A0A446CMJ0</accession>
<organism evidence="3 4">
    <name type="scientific">Achromobacter veterisilvae</name>
    <dbReference type="NCBI Taxonomy" id="2069367"/>
    <lineage>
        <taxon>Bacteria</taxon>
        <taxon>Pseudomonadati</taxon>
        <taxon>Pseudomonadota</taxon>
        <taxon>Betaproteobacteria</taxon>
        <taxon>Burkholderiales</taxon>
        <taxon>Alcaligenaceae</taxon>
        <taxon>Achromobacter</taxon>
    </lineage>
</organism>
<dbReference type="EMBL" id="UFQC01000017">
    <property type="protein sequence ID" value="SSW69124.1"/>
    <property type="molecule type" value="Genomic_DNA"/>
</dbReference>
<evidence type="ECO:0000313" key="4">
    <source>
        <dbReference type="Proteomes" id="UP000289465"/>
    </source>
</evidence>
<dbReference type="InterPro" id="IPR005064">
    <property type="entry name" value="BUG"/>
</dbReference>
<gene>
    <name evidence="3" type="ORF">AVE30378_03334</name>
</gene>
<dbReference type="Proteomes" id="UP000289465">
    <property type="component" value="Unassembled WGS sequence"/>
</dbReference>
<feature type="chain" id="PRO_5019441565" description="Tripartite tricarboxylate transporter family receptor" evidence="2">
    <location>
        <begin position="29"/>
        <end position="327"/>
    </location>
</feature>
<protein>
    <recommendedName>
        <fullName evidence="5">Tripartite tricarboxylate transporter family receptor</fullName>
    </recommendedName>
</protein>
<dbReference type="SUPFAM" id="SSF53850">
    <property type="entry name" value="Periplasmic binding protein-like II"/>
    <property type="match status" value="1"/>
</dbReference>
<reference evidence="3 4" key="1">
    <citation type="submission" date="2018-07" db="EMBL/GenBank/DDBJ databases">
        <authorList>
            <person name="Peeters C."/>
        </authorList>
    </citation>
    <scope>NUCLEOTIDE SEQUENCE [LARGE SCALE GENOMIC DNA]</scope>
    <source>
        <strain evidence="3 4">LMG 30378</strain>
    </source>
</reference>
<comment type="similarity">
    <text evidence="1">Belongs to the UPF0065 (bug) family.</text>
</comment>
<keyword evidence="2" id="KW-0732">Signal</keyword>
<dbReference type="Gene3D" id="3.40.190.150">
    <property type="entry name" value="Bordetella uptake gene, domain 1"/>
    <property type="match status" value="1"/>
</dbReference>
<dbReference type="CDD" id="cd13578">
    <property type="entry name" value="PBP2_Bug27"/>
    <property type="match status" value="1"/>
</dbReference>
<sequence>MKHGFPWRALAGAAVIALGALAAGPAWAQDYPAKPVRLVVPYAAGGPTDTFARALAESWSRKLGATLVVENRTGAGTLVGTETVAKSTADGYTLLLTTVAHAVNPSIHASLPYRTVEDFAPVGLAAKAPLVLVVNKNLPAGNLPEFMAYLKANPGKVNYGSAGIGSAPHLGGELLNYLAGVRATHVPYRGSAPAMADVIGGHLDFMIDSAPTGLAQVQAGTVRLLATSMAQRLPQTPDTPPMAEAVPGYEAYTWNAVFAPAGTPAAAVDKLNATLRAALADPELRRRAYDMGLVLQPDTTPAELAVFLQSELKKWGEVARAAHMTAN</sequence>
<dbReference type="PANTHER" id="PTHR42928:SF5">
    <property type="entry name" value="BLR1237 PROTEIN"/>
    <property type="match status" value="1"/>
</dbReference>
<evidence type="ECO:0000256" key="1">
    <source>
        <dbReference type="ARBA" id="ARBA00006987"/>
    </source>
</evidence>
<dbReference type="PANTHER" id="PTHR42928">
    <property type="entry name" value="TRICARBOXYLATE-BINDING PROTEIN"/>
    <property type="match status" value="1"/>
</dbReference>
<dbReference type="OrthoDB" id="8678477at2"/>
<dbReference type="PIRSF" id="PIRSF017082">
    <property type="entry name" value="YflP"/>
    <property type="match status" value="1"/>
</dbReference>
<evidence type="ECO:0000256" key="2">
    <source>
        <dbReference type="SAM" id="SignalP"/>
    </source>
</evidence>
<name>A0A446CMJ0_9BURK</name>
<evidence type="ECO:0008006" key="5">
    <source>
        <dbReference type="Google" id="ProtNLM"/>
    </source>
</evidence>
<dbReference type="AlphaFoldDB" id="A0A446CMJ0"/>